<feature type="region of interest" description="Disordered" evidence="1">
    <location>
        <begin position="1"/>
        <end position="88"/>
    </location>
</feature>
<reference evidence="2 3" key="3">
    <citation type="journal article" date="2013" name="Rice">
        <title>Improvement of the Oryza sativa Nipponbare reference genome using next generation sequence and optical map data.</title>
        <authorList>
            <person name="Kawahara Y."/>
            <person name="de la Bastide M."/>
            <person name="Hamilton J.P."/>
            <person name="Kanamori H."/>
            <person name="McCombie W.R."/>
            <person name="Ouyang S."/>
            <person name="Schwartz D.C."/>
            <person name="Tanaka T."/>
            <person name="Wu J."/>
            <person name="Zhou S."/>
            <person name="Childs K.L."/>
            <person name="Davidson R.M."/>
            <person name="Lin H."/>
            <person name="Quesada-Ocampo L."/>
            <person name="Vaillancourt B."/>
            <person name="Sakai H."/>
            <person name="Lee S.S."/>
            <person name="Kim J."/>
            <person name="Numa H."/>
            <person name="Itoh T."/>
            <person name="Buell C.R."/>
            <person name="Matsumoto T."/>
        </authorList>
    </citation>
    <scope>NUCLEOTIDE SEQUENCE [LARGE SCALE GENOMIC DNA]</scope>
    <source>
        <strain evidence="3">cv. Nipponbare</strain>
    </source>
</reference>
<accession>A0A0N7KNC4</accession>
<reference evidence="2 3" key="2">
    <citation type="journal article" date="2013" name="Plant Cell Physiol.">
        <title>Rice Annotation Project Database (RAP-DB): an integrative and interactive database for rice genomics.</title>
        <authorList>
            <person name="Sakai H."/>
            <person name="Lee S.S."/>
            <person name="Tanaka T."/>
            <person name="Numa H."/>
            <person name="Kim J."/>
            <person name="Kawahara Y."/>
            <person name="Wakimoto H."/>
            <person name="Yang C.C."/>
            <person name="Iwamoto M."/>
            <person name="Abe T."/>
            <person name="Yamada Y."/>
            <person name="Muto A."/>
            <person name="Inokuchi H."/>
            <person name="Ikemura T."/>
            <person name="Matsumoto T."/>
            <person name="Sasaki T."/>
            <person name="Itoh T."/>
        </authorList>
    </citation>
    <scope>NUCLEOTIDE SEQUENCE [LARGE SCALE GENOMIC DNA]</scope>
    <source>
        <strain evidence="3">cv. Nipponbare</strain>
    </source>
</reference>
<evidence type="ECO:0000313" key="3">
    <source>
        <dbReference type="Proteomes" id="UP000059680"/>
    </source>
</evidence>
<dbReference type="PaxDb" id="39947-A0A0N7KNC4"/>
<feature type="compositionally biased region" description="Basic and acidic residues" evidence="1">
    <location>
        <begin position="62"/>
        <end position="76"/>
    </location>
</feature>
<dbReference type="EMBL" id="AP014963">
    <property type="protein sequence ID" value="BAT01226.1"/>
    <property type="molecule type" value="Genomic_DNA"/>
</dbReference>
<feature type="region of interest" description="Disordered" evidence="1">
    <location>
        <begin position="101"/>
        <end position="128"/>
    </location>
</feature>
<protein>
    <submittedName>
        <fullName evidence="2">Os07g0432800 protein</fullName>
    </submittedName>
</protein>
<dbReference type="Gramene" id="Os07t0432800-01">
    <property type="protein sequence ID" value="Os07t0432800-01"/>
    <property type="gene ID" value="Os07g0432800"/>
</dbReference>
<feature type="compositionally biased region" description="Low complexity" evidence="1">
    <location>
        <begin position="14"/>
        <end position="23"/>
    </location>
</feature>
<proteinExistence type="predicted"/>
<dbReference type="AlphaFoldDB" id="A0A0N7KNC4"/>
<dbReference type="STRING" id="39947.A0A0N7KNC4"/>
<sequence length="128" mass="13266">MTPPPGRSAPLSPPASSLCASSPHDGPPPDQRPRLLAPPQCRTSAEALPHCCPWPGTGPVASDRHHSASAARRDAAATRPATSVATANTRVSSSLIEIESTHIHHQPPAGRRAPASRMGRPPCCDKVG</sequence>
<evidence type="ECO:0000256" key="1">
    <source>
        <dbReference type="SAM" id="MobiDB-lite"/>
    </source>
</evidence>
<name>A0A0N7KNC4_ORYSJ</name>
<gene>
    <name evidence="2" type="ordered locus">Os07g0432800</name>
    <name evidence="2" type="ORF">OSNPB_070432800</name>
</gene>
<evidence type="ECO:0000313" key="2">
    <source>
        <dbReference type="EMBL" id="BAT01226.1"/>
    </source>
</evidence>
<reference evidence="3" key="1">
    <citation type="journal article" date="2005" name="Nature">
        <title>The map-based sequence of the rice genome.</title>
        <authorList>
            <consortium name="International rice genome sequencing project (IRGSP)"/>
            <person name="Matsumoto T."/>
            <person name="Wu J."/>
            <person name="Kanamori H."/>
            <person name="Katayose Y."/>
            <person name="Fujisawa M."/>
            <person name="Namiki N."/>
            <person name="Mizuno H."/>
            <person name="Yamamoto K."/>
            <person name="Antonio B.A."/>
            <person name="Baba T."/>
            <person name="Sakata K."/>
            <person name="Nagamura Y."/>
            <person name="Aoki H."/>
            <person name="Arikawa K."/>
            <person name="Arita K."/>
            <person name="Bito T."/>
            <person name="Chiden Y."/>
            <person name="Fujitsuka N."/>
            <person name="Fukunaka R."/>
            <person name="Hamada M."/>
            <person name="Harada C."/>
            <person name="Hayashi A."/>
            <person name="Hijishita S."/>
            <person name="Honda M."/>
            <person name="Hosokawa S."/>
            <person name="Ichikawa Y."/>
            <person name="Idonuma A."/>
            <person name="Iijima M."/>
            <person name="Ikeda M."/>
            <person name="Ikeno M."/>
            <person name="Ito K."/>
            <person name="Ito S."/>
            <person name="Ito T."/>
            <person name="Ito Y."/>
            <person name="Ito Y."/>
            <person name="Iwabuchi A."/>
            <person name="Kamiya K."/>
            <person name="Karasawa W."/>
            <person name="Kurita K."/>
            <person name="Katagiri S."/>
            <person name="Kikuta A."/>
            <person name="Kobayashi H."/>
            <person name="Kobayashi N."/>
            <person name="Machita K."/>
            <person name="Maehara T."/>
            <person name="Masukawa M."/>
            <person name="Mizubayashi T."/>
            <person name="Mukai Y."/>
            <person name="Nagasaki H."/>
            <person name="Nagata Y."/>
            <person name="Naito S."/>
            <person name="Nakashima M."/>
            <person name="Nakama Y."/>
            <person name="Nakamichi Y."/>
            <person name="Nakamura M."/>
            <person name="Meguro A."/>
            <person name="Negishi M."/>
            <person name="Ohta I."/>
            <person name="Ohta T."/>
            <person name="Okamoto M."/>
            <person name="Ono N."/>
            <person name="Saji S."/>
            <person name="Sakaguchi M."/>
            <person name="Sakai K."/>
            <person name="Shibata M."/>
            <person name="Shimokawa T."/>
            <person name="Song J."/>
            <person name="Takazaki Y."/>
            <person name="Terasawa K."/>
            <person name="Tsugane M."/>
            <person name="Tsuji K."/>
            <person name="Ueda S."/>
            <person name="Waki K."/>
            <person name="Yamagata H."/>
            <person name="Yamamoto M."/>
            <person name="Yamamoto S."/>
            <person name="Yamane H."/>
            <person name="Yoshiki S."/>
            <person name="Yoshihara R."/>
            <person name="Yukawa K."/>
            <person name="Zhong H."/>
            <person name="Yano M."/>
            <person name="Yuan Q."/>
            <person name="Ouyang S."/>
            <person name="Liu J."/>
            <person name="Jones K.M."/>
            <person name="Gansberger K."/>
            <person name="Moffat K."/>
            <person name="Hill J."/>
            <person name="Bera J."/>
            <person name="Fadrosh D."/>
            <person name="Jin S."/>
            <person name="Johri S."/>
            <person name="Kim M."/>
            <person name="Overton L."/>
            <person name="Reardon M."/>
            <person name="Tsitrin T."/>
            <person name="Vuong H."/>
            <person name="Weaver B."/>
            <person name="Ciecko A."/>
            <person name="Tallon L."/>
            <person name="Jackson J."/>
            <person name="Pai G."/>
            <person name="Aken S.V."/>
            <person name="Utterback T."/>
            <person name="Reidmuller S."/>
            <person name="Feldblyum T."/>
            <person name="Hsiao J."/>
            <person name="Zismann V."/>
            <person name="Iobst S."/>
            <person name="de Vazeille A.R."/>
            <person name="Buell C.R."/>
            <person name="Ying K."/>
            <person name="Li Y."/>
            <person name="Lu T."/>
            <person name="Huang Y."/>
            <person name="Zhao Q."/>
            <person name="Feng Q."/>
            <person name="Zhang L."/>
            <person name="Zhu J."/>
            <person name="Weng Q."/>
            <person name="Mu J."/>
            <person name="Lu Y."/>
            <person name="Fan D."/>
            <person name="Liu Y."/>
            <person name="Guan J."/>
            <person name="Zhang Y."/>
            <person name="Yu S."/>
            <person name="Liu X."/>
            <person name="Zhang Y."/>
            <person name="Hong G."/>
            <person name="Han B."/>
            <person name="Choisne N."/>
            <person name="Demange N."/>
            <person name="Orjeda G."/>
            <person name="Samain S."/>
            <person name="Cattolico L."/>
            <person name="Pelletier E."/>
            <person name="Couloux A."/>
            <person name="Segurens B."/>
            <person name="Wincker P."/>
            <person name="D'Hont A."/>
            <person name="Scarpelli C."/>
            <person name="Weissenbach J."/>
            <person name="Salanoubat M."/>
            <person name="Quetier F."/>
            <person name="Yu Y."/>
            <person name="Kim H.R."/>
            <person name="Rambo T."/>
            <person name="Currie J."/>
            <person name="Collura K."/>
            <person name="Luo M."/>
            <person name="Yang T."/>
            <person name="Ammiraju J.S.S."/>
            <person name="Engler F."/>
            <person name="Soderlund C."/>
            <person name="Wing R.A."/>
            <person name="Palmer L.E."/>
            <person name="de la Bastide M."/>
            <person name="Spiegel L."/>
            <person name="Nascimento L."/>
            <person name="Zutavern T."/>
            <person name="O'Shaughnessy A."/>
            <person name="Dike S."/>
            <person name="Dedhia N."/>
            <person name="Preston R."/>
            <person name="Balija V."/>
            <person name="McCombie W.R."/>
            <person name="Chow T."/>
            <person name="Chen H."/>
            <person name="Chung M."/>
            <person name="Chen C."/>
            <person name="Shaw J."/>
            <person name="Wu H."/>
            <person name="Hsiao K."/>
            <person name="Chao Y."/>
            <person name="Chu M."/>
            <person name="Cheng C."/>
            <person name="Hour A."/>
            <person name="Lee P."/>
            <person name="Lin S."/>
            <person name="Lin Y."/>
            <person name="Liou J."/>
            <person name="Liu S."/>
            <person name="Hsing Y."/>
            <person name="Raghuvanshi S."/>
            <person name="Mohanty A."/>
            <person name="Bharti A.K."/>
            <person name="Gaur A."/>
            <person name="Gupta V."/>
            <person name="Kumar D."/>
            <person name="Ravi V."/>
            <person name="Vij S."/>
            <person name="Kapur A."/>
            <person name="Khurana P."/>
            <person name="Khurana P."/>
            <person name="Khurana J.P."/>
            <person name="Tyagi A.K."/>
            <person name="Gaikwad K."/>
            <person name="Singh A."/>
            <person name="Dalal V."/>
            <person name="Srivastava S."/>
            <person name="Dixit A."/>
            <person name="Pal A.K."/>
            <person name="Ghazi I.A."/>
            <person name="Yadav M."/>
            <person name="Pandit A."/>
            <person name="Bhargava A."/>
            <person name="Sureshbabu K."/>
            <person name="Batra K."/>
            <person name="Sharma T.R."/>
            <person name="Mohapatra T."/>
            <person name="Singh N.K."/>
            <person name="Messing J."/>
            <person name="Nelson A.B."/>
            <person name="Fuks G."/>
            <person name="Kavchok S."/>
            <person name="Keizer G."/>
            <person name="Linton E."/>
            <person name="Llaca V."/>
            <person name="Song R."/>
            <person name="Tanyolac B."/>
            <person name="Young S."/>
            <person name="Ho-Il K."/>
            <person name="Hahn J.H."/>
            <person name="Sangsakoo G."/>
            <person name="Vanavichit A."/>
            <person name="de Mattos Luiz.A.T."/>
            <person name="Zimmer P.D."/>
            <person name="Malone G."/>
            <person name="Dellagostin O."/>
            <person name="de Oliveira A.C."/>
            <person name="Bevan M."/>
            <person name="Bancroft I."/>
            <person name="Minx P."/>
            <person name="Cordum H."/>
            <person name="Wilson R."/>
            <person name="Cheng Z."/>
            <person name="Jin W."/>
            <person name="Jiang J."/>
            <person name="Leong S.A."/>
            <person name="Iwama H."/>
            <person name="Gojobori T."/>
            <person name="Itoh T."/>
            <person name="Niimura Y."/>
            <person name="Fujii Y."/>
            <person name="Habara T."/>
            <person name="Sakai H."/>
            <person name="Sato Y."/>
            <person name="Wilson G."/>
            <person name="Kumar K."/>
            <person name="McCouch S."/>
            <person name="Juretic N."/>
            <person name="Hoen D."/>
            <person name="Wright S."/>
            <person name="Bruskiewich R."/>
            <person name="Bureau T."/>
            <person name="Miyao A."/>
            <person name="Hirochika H."/>
            <person name="Nishikawa T."/>
            <person name="Kadowaki K."/>
            <person name="Sugiura M."/>
            <person name="Burr B."/>
            <person name="Sasaki T."/>
        </authorList>
    </citation>
    <scope>NUCLEOTIDE SEQUENCE [LARGE SCALE GENOMIC DNA]</scope>
    <source>
        <strain evidence="3">cv. Nipponbare</strain>
    </source>
</reference>
<dbReference type="Proteomes" id="UP000059680">
    <property type="component" value="Chromosome 7"/>
</dbReference>
<feature type="compositionally biased region" description="Pro residues" evidence="1">
    <location>
        <begin position="1"/>
        <end position="13"/>
    </location>
</feature>
<keyword evidence="3" id="KW-1185">Reference proteome</keyword>
<dbReference type="InParanoid" id="A0A0N7KNC4"/>
<organism evidence="2 3">
    <name type="scientific">Oryza sativa subsp. japonica</name>
    <name type="common">Rice</name>
    <dbReference type="NCBI Taxonomy" id="39947"/>
    <lineage>
        <taxon>Eukaryota</taxon>
        <taxon>Viridiplantae</taxon>
        <taxon>Streptophyta</taxon>
        <taxon>Embryophyta</taxon>
        <taxon>Tracheophyta</taxon>
        <taxon>Spermatophyta</taxon>
        <taxon>Magnoliopsida</taxon>
        <taxon>Liliopsida</taxon>
        <taxon>Poales</taxon>
        <taxon>Poaceae</taxon>
        <taxon>BOP clade</taxon>
        <taxon>Oryzoideae</taxon>
        <taxon>Oryzeae</taxon>
        <taxon>Oryzinae</taxon>
        <taxon>Oryza</taxon>
        <taxon>Oryza sativa</taxon>
    </lineage>
</organism>